<protein>
    <recommendedName>
        <fullName evidence="3">Short chain dehydrogenase</fullName>
    </recommendedName>
</protein>
<gene>
    <name evidence="1" type="ORF">FHU29_002522</name>
</gene>
<accession>A0A839RQ27</accession>
<dbReference type="Proteomes" id="UP000567922">
    <property type="component" value="Unassembled WGS sequence"/>
</dbReference>
<name>A0A839RQ27_9ACTN</name>
<dbReference type="EMBL" id="JACHWS010000002">
    <property type="protein sequence ID" value="MBB3038073.1"/>
    <property type="molecule type" value="Genomic_DNA"/>
</dbReference>
<evidence type="ECO:0008006" key="3">
    <source>
        <dbReference type="Google" id="ProtNLM"/>
    </source>
</evidence>
<dbReference type="RefSeq" id="WP_232322941.1">
    <property type="nucleotide sequence ID" value="NZ_BDDI01000006.1"/>
</dbReference>
<sequence length="96" mass="9788">MIGRSNGTILLVNGSSAVRPNGNVAGTSTAFAGESAYGAMLHDAATPRGVNVRQLIIPGAIGGGDPLYDPAALADRIWQLHTTPGTFRVTVGETQA</sequence>
<keyword evidence="2" id="KW-1185">Reference proteome</keyword>
<dbReference type="AlphaFoldDB" id="A0A839RQ27"/>
<proteinExistence type="predicted"/>
<reference evidence="1 2" key="1">
    <citation type="submission" date="2020-08" db="EMBL/GenBank/DDBJ databases">
        <title>Sequencing the genomes of 1000 actinobacteria strains.</title>
        <authorList>
            <person name="Klenk H.-P."/>
        </authorList>
    </citation>
    <scope>NUCLEOTIDE SEQUENCE [LARGE SCALE GENOMIC DNA]</scope>
    <source>
        <strain evidence="1 2">DSM 45258</strain>
    </source>
</reference>
<organism evidence="1 2">
    <name type="scientific">Hoyosella altamirensis</name>
    <dbReference type="NCBI Taxonomy" id="616997"/>
    <lineage>
        <taxon>Bacteria</taxon>
        <taxon>Bacillati</taxon>
        <taxon>Actinomycetota</taxon>
        <taxon>Actinomycetes</taxon>
        <taxon>Mycobacteriales</taxon>
        <taxon>Hoyosellaceae</taxon>
        <taxon>Hoyosella</taxon>
    </lineage>
</organism>
<evidence type="ECO:0000313" key="1">
    <source>
        <dbReference type="EMBL" id="MBB3038073.1"/>
    </source>
</evidence>
<comment type="caution">
    <text evidence="1">The sequence shown here is derived from an EMBL/GenBank/DDBJ whole genome shotgun (WGS) entry which is preliminary data.</text>
</comment>
<evidence type="ECO:0000313" key="2">
    <source>
        <dbReference type="Proteomes" id="UP000567922"/>
    </source>
</evidence>